<feature type="domain" description="HTH tetR-type" evidence="5">
    <location>
        <begin position="19"/>
        <end position="79"/>
    </location>
</feature>
<accession>A0A318K1M1</accession>
<dbReference type="InterPro" id="IPR001647">
    <property type="entry name" value="HTH_TetR"/>
</dbReference>
<dbReference type="AlphaFoldDB" id="A0A318K1M1"/>
<dbReference type="InterPro" id="IPR036271">
    <property type="entry name" value="Tet_transcr_reg_TetR-rel_C_sf"/>
</dbReference>
<sequence length="198" mass="21273">MTRFSGTIEDMAKSGYHHGDLRATILAAAADQIASDGVDAVSLRELARRAGVSHAAPAHHFGDRAGVLTALAIEGFDLLAARLGQAGDDFREVAVAYIRFAREHPGHFDVMFRHSLLRAGEPRLDEARARAASALRSGVSAIHPDDAQRQRAAQLAAWSLVHGFAALWREGALDNSSLAADADPETVARRMLATVRFD</sequence>
<reference evidence="6 7" key="1">
    <citation type="submission" date="2018-05" db="EMBL/GenBank/DDBJ databases">
        <title>Genomic Encyclopedia of Type Strains, Phase IV (KMG-IV): sequencing the most valuable type-strain genomes for metagenomic binning, comparative biology and taxonomic classification.</title>
        <authorList>
            <person name="Goeker M."/>
        </authorList>
    </citation>
    <scope>NUCLEOTIDE SEQUENCE [LARGE SCALE GENOMIC DNA]</scope>
    <source>
        <strain evidence="6 7">DSM 44704</strain>
    </source>
</reference>
<dbReference type="Pfam" id="PF13305">
    <property type="entry name" value="TetR_C_33"/>
    <property type="match status" value="1"/>
</dbReference>
<dbReference type="Gene3D" id="1.10.357.10">
    <property type="entry name" value="Tetracycline Repressor, domain 2"/>
    <property type="match status" value="1"/>
</dbReference>
<keyword evidence="2 4" id="KW-0238">DNA-binding</keyword>
<dbReference type="EMBL" id="QJKF01000005">
    <property type="protein sequence ID" value="PXX64317.1"/>
    <property type="molecule type" value="Genomic_DNA"/>
</dbReference>
<gene>
    <name evidence="6" type="ORF">DFR70_105502</name>
</gene>
<dbReference type="Proteomes" id="UP000247569">
    <property type="component" value="Unassembled WGS sequence"/>
</dbReference>
<dbReference type="SUPFAM" id="SSF46689">
    <property type="entry name" value="Homeodomain-like"/>
    <property type="match status" value="1"/>
</dbReference>
<dbReference type="PANTHER" id="PTHR30055">
    <property type="entry name" value="HTH-TYPE TRANSCRIPTIONAL REGULATOR RUTR"/>
    <property type="match status" value="1"/>
</dbReference>
<dbReference type="PROSITE" id="PS50977">
    <property type="entry name" value="HTH_TETR_2"/>
    <property type="match status" value="1"/>
</dbReference>
<evidence type="ECO:0000256" key="4">
    <source>
        <dbReference type="PROSITE-ProRule" id="PRU00335"/>
    </source>
</evidence>
<dbReference type="InterPro" id="IPR009057">
    <property type="entry name" value="Homeodomain-like_sf"/>
</dbReference>
<evidence type="ECO:0000313" key="7">
    <source>
        <dbReference type="Proteomes" id="UP000247569"/>
    </source>
</evidence>
<dbReference type="GO" id="GO:0003700">
    <property type="term" value="F:DNA-binding transcription factor activity"/>
    <property type="evidence" value="ECO:0007669"/>
    <property type="project" value="TreeGrafter"/>
</dbReference>
<dbReference type="GO" id="GO:0000976">
    <property type="term" value="F:transcription cis-regulatory region binding"/>
    <property type="evidence" value="ECO:0007669"/>
    <property type="project" value="TreeGrafter"/>
</dbReference>
<comment type="caution">
    <text evidence="6">The sequence shown here is derived from an EMBL/GenBank/DDBJ whole genome shotgun (WGS) entry which is preliminary data.</text>
</comment>
<dbReference type="SUPFAM" id="SSF48498">
    <property type="entry name" value="Tetracyclin repressor-like, C-terminal domain"/>
    <property type="match status" value="1"/>
</dbReference>
<protein>
    <submittedName>
        <fullName evidence="6">TetR family transcriptional regulator</fullName>
    </submittedName>
</protein>
<keyword evidence="7" id="KW-1185">Reference proteome</keyword>
<dbReference type="InterPro" id="IPR025996">
    <property type="entry name" value="MT1864/Rv1816-like_C"/>
</dbReference>
<evidence type="ECO:0000256" key="2">
    <source>
        <dbReference type="ARBA" id="ARBA00023125"/>
    </source>
</evidence>
<feature type="DNA-binding region" description="H-T-H motif" evidence="4">
    <location>
        <begin position="42"/>
        <end position="61"/>
    </location>
</feature>
<dbReference type="InterPro" id="IPR050109">
    <property type="entry name" value="HTH-type_TetR-like_transc_reg"/>
</dbReference>
<keyword evidence="1" id="KW-0805">Transcription regulation</keyword>
<evidence type="ECO:0000256" key="1">
    <source>
        <dbReference type="ARBA" id="ARBA00023015"/>
    </source>
</evidence>
<name>A0A318K1M1_9NOCA</name>
<proteinExistence type="predicted"/>
<dbReference type="PANTHER" id="PTHR30055:SF220">
    <property type="entry name" value="TETR-FAMILY REGULATORY PROTEIN"/>
    <property type="match status" value="1"/>
</dbReference>
<keyword evidence="3" id="KW-0804">Transcription</keyword>
<evidence type="ECO:0000259" key="5">
    <source>
        <dbReference type="PROSITE" id="PS50977"/>
    </source>
</evidence>
<organism evidence="6 7">
    <name type="scientific">Nocardia tenerifensis</name>
    <dbReference type="NCBI Taxonomy" id="228006"/>
    <lineage>
        <taxon>Bacteria</taxon>
        <taxon>Bacillati</taxon>
        <taxon>Actinomycetota</taxon>
        <taxon>Actinomycetes</taxon>
        <taxon>Mycobacteriales</taxon>
        <taxon>Nocardiaceae</taxon>
        <taxon>Nocardia</taxon>
    </lineage>
</organism>
<evidence type="ECO:0000313" key="6">
    <source>
        <dbReference type="EMBL" id="PXX64317.1"/>
    </source>
</evidence>
<evidence type="ECO:0000256" key="3">
    <source>
        <dbReference type="ARBA" id="ARBA00023163"/>
    </source>
</evidence>
<dbReference type="Pfam" id="PF00440">
    <property type="entry name" value="TetR_N"/>
    <property type="match status" value="1"/>
</dbReference>